<proteinExistence type="predicted"/>
<keyword evidence="1" id="KW-0812">Transmembrane</keyword>
<gene>
    <name evidence="2" type="ORF">CFH99_16510</name>
</gene>
<keyword evidence="1" id="KW-1133">Transmembrane helix</keyword>
<reference evidence="2 3" key="1">
    <citation type="submission" date="2017-06" db="EMBL/GenBank/DDBJ databases">
        <title>Complete Genome Sequence of the Soil Carbazole-Degrading Bacterium Nocardioides aromaticivorans IC177.</title>
        <authorList>
            <person name="Vejarano F."/>
            <person name="Suzuki-Minakuchi C."/>
            <person name="Ohtsubo Y."/>
            <person name="Tsuda M."/>
            <person name="Okada K."/>
            <person name="Nojiri H."/>
        </authorList>
    </citation>
    <scope>NUCLEOTIDE SEQUENCE [LARGE SCALE GENOMIC DNA]</scope>
    <source>
        <strain evidence="2 3">IC177</strain>
    </source>
</reference>
<organism evidence="2 3">
    <name type="scientific">Nocardioides aromaticivorans</name>
    <dbReference type="NCBI Taxonomy" id="200618"/>
    <lineage>
        <taxon>Bacteria</taxon>
        <taxon>Bacillati</taxon>
        <taxon>Actinomycetota</taxon>
        <taxon>Actinomycetes</taxon>
        <taxon>Propionibacteriales</taxon>
        <taxon>Nocardioidaceae</taxon>
        <taxon>Nocardioides</taxon>
    </lineage>
</organism>
<feature type="transmembrane region" description="Helical" evidence="1">
    <location>
        <begin position="12"/>
        <end position="32"/>
    </location>
</feature>
<dbReference type="Proteomes" id="UP000662818">
    <property type="component" value="Chromosome"/>
</dbReference>
<evidence type="ECO:0000313" key="3">
    <source>
        <dbReference type="Proteomes" id="UP000662818"/>
    </source>
</evidence>
<evidence type="ECO:0000313" key="2">
    <source>
        <dbReference type="EMBL" id="QSR27224.1"/>
    </source>
</evidence>
<accession>A0ABX7PML9</accession>
<sequence>MAAVTPPSQPQFPVGVVMILPTIAFWTLVIMGATRDGGKHAGTYAAYAFAVAGVGLAVFAFFKIRQVRARNTHKRRAMEDGIRTTARIAGTRVRGHLNQDPYVVFTLEVNPESGEPYRVTVDELVSQLAIPRIQVDTVLDVHVHPDDPRFVVIDPAALGRG</sequence>
<keyword evidence="3" id="KW-1185">Reference proteome</keyword>
<protein>
    <submittedName>
        <fullName evidence="2">Uncharacterized protein</fullName>
    </submittedName>
</protein>
<name>A0ABX7PML9_9ACTN</name>
<dbReference type="EMBL" id="CP022295">
    <property type="protein sequence ID" value="QSR27224.1"/>
    <property type="molecule type" value="Genomic_DNA"/>
</dbReference>
<keyword evidence="1" id="KW-0472">Membrane</keyword>
<evidence type="ECO:0000256" key="1">
    <source>
        <dbReference type="SAM" id="Phobius"/>
    </source>
</evidence>
<feature type="transmembrane region" description="Helical" evidence="1">
    <location>
        <begin position="44"/>
        <end position="64"/>
    </location>
</feature>